<feature type="region of interest" description="Disordered" evidence="1">
    <location>
        <begin position="825"/>
        <end position="869"/>
    </location>
</feature>
<name>A0A5M3M7L7_CONPW</name>
<feature type="region of interest" description="Disordered" evidence="1">
    <location>
        <begin position="904"/>
        <end position="940"/>
    </location>
</feature>
<dbReference type="SUPFAM" id="SSF53098">
    <property type="entry name" value="Ribonuclease H-like"/>
    <property type="match status" value="1"/>
</dbReference>
<protein>
    <recommendedName>
        <fullName evidence="2">DUF659 domain-containing protein</fullName>
    </recommendedName>
</protein>
<feature type="compositionally biased region" description="Basic and acidic residues" evidence="1">
    <location>
        <begin position="914"/>
        <end position="925"/>
    </location>
</feature>
<evidence type="ECO:0000313" key="4">
    <source>
        <dbReference type="Proteomes" id="UP000053558"/>
    </source>
</evidence>
<dbReference type="EMBL" id="JH711590">
    <property type="protein sequence ID" value="EIW74896.1"/>
    <property type="molecule type" value="Genomic_DNA"/>
</dbReference>
<feature type="domain" description="DUF659" evidence="2">
    <location>
        <begin position="367"/>
        <end position="492"/>
    </location>
</feature>
<feature type="compositionally biased region" description="Acidic residues" evidence="1">
    <location>
        <begin position="846"/>
        <end position="864"/>
    </location>
</feature>
<feature type="region of interest" description="Disordered" evidence="1">
    <location>
        <begin position="255"/>
        <end position="288"/>
    </location>
</feature>
<gene>
    <name evidence="3" type="ORF">CONPUDRAFT_159670</name>
</gene>
<feature type="compositionally biased region" description="Low complexity" evidence="1">
    <location>
        <begin position="279"/>
        <end position="288"/>
    </location>
</feature>
<dbReference type="RefSeq" id="XP_007774955.1">
    <property type="nucleotide sequence ID" value="XM_007776765.1"/>
</dbReference>
<reference evidence="4" key="1">
    <citation type="journal article" date="2012" name="Science">
        <title>The Paleozoic origin of enzymatic lignin decomposition reconstructed from 31 fungal genomes.</title>
        <authorList>
            <person name="Floudas D."/>
            <person name="Binder M."/>
            <person name="Riley R."/>
            <person name="Barry K."/>
            <person name="Blanchette R.A."/>
            <person name="Henrissat B."/>
            <person name="Martinez A.T."/>
            <person name="Otillar R."/>
            <person name="Spatafora J.W."/>
            <person name="Yadav J.S."/>
            <person name="Aerts A."/>
            <person name="Benoit I."/>
            <person name="Boyd A."/>
            <person name="Carlson A."/>
            <person name="Copeland A."/>
            <person name="Coutinho P.M."/>
            <person name="de Vries R.P."/>
            <person name="Ferreira P."/>
            <person name="Findley K."/>
            <person name="Foster B."/>
            <person name="Gaskell J."/>
            <person name="Glotzer D."/>
            <person name="Gorecki P."/>
            <person name="Heitman J."/>
            <person name="Hesse C."/>
            <person name="Hori C."/>
            <person name="Igarashi K."/>
            <person name="Jurgens J.A."/>
            <person name="Kallen N."/>
            <person name="Kersten P."/>
            <person name="Kohler A."/>
            <person name="Kuees U."/>
            <person name="Kumar T.K.A."/>
            <person name="Kuo A."/>
            <person name="LaButti K."/>
            <person name="Larrondo L.F."/>
            <person name="Lindquist E."/>
            <person name="Ling A."/>
            <person name="Lombard V."/>
            <person name="Lucas S."/>
            <person name="Lundell T."/>
            <person name="Martin R."/>
            <person name="McLaughlin D.J."/>
            <person name="Morgenstern I."/>
            <person name="Morin E."/>
            <person name="Murat C."/>
            <person name="Nagy L.G."/>
            <person name="Nolan M."/>
            <person name="Ohm R.A."/>
            <person name="Patyshakuliyeva A."/>
            <person name="Rokas A."/>
            <person name="Ruiz-Duenas F.J."/>
            <person name="Sabat G."/>
            <person name="Salamov A."/>
            <person name="Samejima M."/>
            <person name="Schmutz J."/>
            <person name="Slot J.C."/>
            <person name="St John F."/>
            <person name="Stenlid J."/>
            <person name="Sun H."/>
            <person name="Sun S."/>
            <person name="Syed K."/>
            <person name="Tsang A."/>
            <person name="Wiebenga A."/>
            <person name="Young D."/>
            <person name="Pisabarro A."/>
            <person name="Eastwood D.C."/>
            <person name="Martin F."/>
            <person name="Cullen D."/>
            <person name="Grigoriev I.V."/>
            <person name="Hibbett D.S."/>
        </authorList>
    </citation>
    <scope>NUCLEOTIDE SEQUENCE [LARGE SCALE GENOMIC DNA]</scope>
    <source>
        <strain evidence="4">RWD-64-598 SS2</strain>
    </source>
</reference>
<organism evidence="3 4">
    <name type="scientific">Coniophora puteana (strain RWD-64-598)</name>
    <name type="common">Brown rot fungus</name>
    <dbReference type="NCBI Taxonomy" id="741705"/>
    <lineage>
        <taxon>Eukaryota</taxon>
        <taxon>Fungi</taxon>
        <taxon>Dikarya</taxon>
        <taxon>Basidiomycota</taxon>
        <taxon>Agaricomycotina</taxon>
        <taxon>Agaricomycetes</taxon>
        <taxon>Agaricomycetidae</taxon>
        <taxon>Boletales</taxon>
        <taxon>Coniophorineae</taxon>
        <taxon>Coniophoraceae</taxon>
        <taxon>Coniophora</taxon>
    </lineage>
</organism>
<evidence type="ECO:0000259" key="2">
    <source>
        <dbReference type="Pfam" id="PF04937"/>
    </source>
</evidence>
<feature type="compositionally biased region" description="Polar residues" evidence="1">
    <location>
        <begin position="136"/>
        <end position="151"/>
    </location>
</feature>
<keyword evidence="4" id="KW-1185">Reference proteome</keyword>
<feature type="region of interest" description="Disordered" evidence="1">
    <location>
        <begin position="129"/>
        <end position="158"/>
    </location>
</feature>
<feature type="compositionally biased region" description="Pro residues" evidence="1">
    <location>
        <begin position="264"/>
        <end position="278"/>
    </location>
</feature>
<evidence type="ECO:0000256" key="1">
    <source>
        <dbReference type="SAM" id="MobiDB-lite"/>
    </source>
</evidence>
<dbReference type="GeneID" id="19204151"/>
<dbReference type="OMA" id="IQCLEAK"/>
<feature type="compositionally biased region" description="Basic and acidic residues" evidence="1">
    <location>
        <begin position="825"/>
        <end position="836"/>
    </location>
</feature>
<dbReference type="OrthoDB" id="3236755at2759"/>
<sequence>MDDNFFHNISRTRESVRQLRTALEGLPGTIPFGSSHYSFIGWEPNPEDVENYGTAAAALNRELEVTFAPSGRADDSSPYAFLLLERGPGLTAVADVLASALQAAPDDEPLKKWLNDFWRTVAHYYSEANKPLPPQHNASTSNPIDPSTTGDPDNVPPEVIDPCDYVDVPEPEKGVGGRPVDPRLVQLAIRCYKANDPDRNTTFRCVGTSHGCKLAWSSQRRIKVRILAHAAQCEHLPAILRSLIDKEFAESAPTARLLASSTPAPTPSPSLSPTPSPPLLSTLTSTSSKLRQSSIAPVAKKARIEQLTRQLDADIVHFICVAGIAPAKVGLDQWKAILAHAAPEYTPASPSKLEQYQIPAEASLIRTKQLEELRQSSNLCITFDGQTIRRPQSVYTVHIITPARAVYFFKGHEASDESHTAMHLFQMLDEIITHVGPSRFAGICSDNTGNTRVARRKIQEKFPWIINIPDSCHHINLLIQDICRLEVFAEEISVIRRTNKFFSKSTFANSKLKDARTNHGVSRGLDVNHKFADPDDTLAFQLDLATLLTVIGPAAKATKCLESSFATAADTYTYWIAIQASIEELSLRKNFRLPREDVEQIRRLCNYQFDQLINNAPSDIFVTAFFLIPGNRDSGVLRNVNPLAVPPVVIRRGGTGIYSASSGLGENETLKRIGAFLVSQLRLEYVDKKEQICSHNGHTALTKLNNQVLAYANGTWPFNKNTAQVTNENVSQYWQDFLTHDDADVLAYLAKKIFDISVNSMADERTASTMAWMNSPHRNAQKSSTLVNQIQIRQWDLMHAQNAKKPVQKPTLRFSALRPDLGETEITHGLKRPRCEDDSETSTATDSEDILDTADTWLDEDTLSPEEKDQIRSEVVTAENLVGYREVNMRSAFLTRFLDLLSDKPQDSGTAAVRGEDNSRTDKGKISGPEPPITWEFGLP</sequence>
<comment type="caution">
    <text evidence="3">The sequence shown here is derived from an EMBL/GenBank/DDBJ whole genome shotgun (WGS) entry which is preliminary data.</text>
</comment>
<dbReference type="Proteomes" id="UP000053558">
    <property type="component" value="Unassembled WGS sequence"/>
</dbReference>
<accession>A0A5M3M7L7</accession>
<evidence type="ECO:0000313" key="3">
    <source>
        <dbReference type="EMBL" id="EIW74896.1"/>
    </source>
</evidence>
<dbReference type="InterPro" id="IPR007021">
    <property type="entry name" value="DUF659"/>
</dbReference>
<dbReference type="KEGG" id="cput:CONPUDRAFT_159670"/>
<dbReference type="AlphaFoldDB" id="A0A5M3M7L7"/>
<dbReference type="Pfam" id="PF04937">
    <property type="entry name" value="DUF659"/>
    <property type="match status" value="1"/>
</dbReference>
<dbReference type="InterPro" id="IPR012337">
    <property type="entry name" value="RNaseH-like_sf"/>
</dbReference>
<proteinExistence type="predicted"/>